<sequence length="128" mass="14814">MFVKMIECLRDRLAELYKINPAKMEFKGFDFNSYIFISRELSPLIQKIKLADLDFAEDIPRGIRPIDCSRPMSFNPDNGEINSIKGNIEENTFLCVGHPDDMVFLQKDLLECDYDINKMETILGLLCI</sequence>
<organism evidence="1 2">
    <name type="scientific">Candidatus Methanofastidiosum methylothiophilum</name>
    <dbReference type="NCBI Taxonomy" id="1705564"/>
    <lineage>
        <taxon>Archaea</taxon>
        <taxon>Methanobacteriati</taxon>
        <taxon>Methanobacteriota</taxon>
        <taxon>Stenosarchaea group</taxon>
        <taxon>Candidatus Methanofastidiosia</taxon>
        <taxon>Candidatus Methanofastidiosales</taxon>
        <taxon>Candidatus Methanofastidiosaceae</taxon>
        <taxon>Candidatus Methanofastidiosum</taxon>
    </lineage>
</organism>
<name>A0A150J9C9_9EURY</name>
<evidence type="ECO:0000313" key="1">
    <source>
        <dbReference type="EMBL" id="KYC53873.1"/>
    </source>
</evidence>
<accession>A0A150J9C9</accession>
<dbReference type="AlphaFoldDB" id="A0A150J9C9"/>
<dbReference type="Proteomes" id="UP000075398">
    <property type="component" value="Unassembled WGS sequence"/>
</dbReference>
<reference evidence="1 2" key="1">
    <citation type="journal article" date="2016" name="ISME J.">
        <title>Chasing the elusive Euryarchaeota class WSA2: genomes reveal a uniquely fastidious methyl-reducing methanogen.</title>
        <authorList>
            <person name="Nobu M.K."/>
            <person name="Narihiro T."/>
            <person name="Kuroda K."/>
            <person name="Mei R."/>
            <person name="Liu W.T."/>
        </authorList>
    </citation>
    <scope>NUCLEOTIDE SEQUENCE [LARGE SCALE GENOMIC DNA]</scope>
    <source>
        <strain evidence="1">U1lsi0528_Bin055</strain>
    </source>
</reference>
<evidence type="ECO:0000313" key="2">
    <source>
        <dbReference type="Proteomes" id="UP000075398"/>
    </source>
</evidence>
<protein>
    <submittedName>
        <fullName evidence="1">Uncharacterized protein</fullName>
    </submittedName>
</protein>
<dbReference type="EMBL" id="LNGC01000001">
    <property type="protein sequence ID" value="KYC53873.1"/>
    <property type="molecule type" value="Genomic_DNA"/>
</dbReference>
<gene>
    <name evidence="1" type="ORF">AMQ22_00072</name>
</gene>
<comment type="caution">
    <text evidence="1">The sequence shown here is derived from an EMBL/GenBank/DDBJ whole genome shotgun (WGS) entry which is preliminary data.</text>
</comment>
<proteinExistence type="predicted"/>